<dbReference type="Pfam" id="PF13701">
    <property type="entry name" value="DDE_Tnp_1_4"/>
    <property type="match status" value="1"/>
</dbReference>
<accession>T0YPA8</accession>
<protein>
    <submittedName>
        <fullName evidence="2">Transposase</fullName>
    </submittedName>
</protein>
<sequence>CTRRSTAPAGTIENRIKELHHGLEIDRTSCSRFLANQLRGLLSAAAYVLYQELRLRAARTAFRSDQVSTLREQLMKPGAWVESSVRRIVLHLPATCLHRNDWRIIARNLSAAPA</sequence>
<organism evidence="2">
    <name type="scientific">mine drainage metagenome</name>
    <dbReference type="NCBI Taxonomy" id="410659"/>
    <lineage>
        <taxon>unclassified sequences</taxon>
        <taxon>metagenomes</taxon>
        <taxon>ecological metagenomes</taxon>
    </lineage>
</organism>
<feature type="non-terminal residue" evidence="2">
    <location>
        <position position="1"/>
    </location>
</feature>
<dbReference type="AlphaFoldDB" id="T0YPA8"/>
<name>T0YPA8_9ZZZZ</name>
<reference evidence="2" key="1">
    <citation type="submission" date="2013-08" db="EMBL/GenBank/DDBJ databases">
        <authorList>
            <person name="Mendez C."/>
            <person name="Richter M."/>
            <person name="Ferrer M."/>
            <person name="Sanchez J."/>
        </authorList>
    </citation>
    <scope>NUCLEOTIDE SEQUENCE</scope>
</reference>
<comment type="caution">
    <text evidence="2">The sequence shown here is derived from an EMBL/GenBank/DDBJ whole genome shotgun (WGS) entry which is preliminary data.</text>
</comment>
<dbReference type="InterPro" id="IPR025668">
    <property type="entry name" value="Tnp_DDE_dom"/>
</dbReference>
<reference evidence="2" key="2">
    <citation type="journal article" date="2014" name="ISME J.">
        <title>Microbial stratification in low pH oxic and suboxic macroscopic growths along an acid mine drainage.</title>
        <authorList>
            <person name="Mendez-Garcia C."/>
            <person name="Mesa V."/>
            <person name="Sprenger R.R."/>
            <person name="Richter M."/>
            <person name="Diez M.S."/>
            <person name="Solano J."/>
            <person name="Bargiela R."/>
            <person name="Golyshina O.V."/>
            <person name="Manteca A."/>
            <person name="Ramos J.L."/>
            <person name="Gallego J.R."/>
            <person name="Llorente I."/>
            <person name="Martins Dos Santos V.A."/>
            <person name="Jensen O.N."/>
            <person name="Pelaez A.I."/>
            <person name="Sanchez J."/>
            <person name="Ferrer M."/>
        </authorList>
    </citation>
    <scope>NUCLEOTIDE SEQUENCE</scope>
</reference>
<evidence type="ECO:0000259" key="1">
    <source>
        <dbReference type="Pfam" id="PF13701"/>
    </source>
</evidence>
<proteinExistence type="predicted"/>
<dbReference type="EMBL" id="AUZX01012935">
    <property type="protein sequence ID" value="EQD37391.1"/>
    <property type="molecule type" value="Genomic_DNA"/>
</dbReference>
<feature type="domain" description="Transposase DDE" evidence="1">
    <location>
        <begin position="10"/>
        <end position="111"/>
    </location>
</feature>
<evidence type="ECO:0000313" key="2">
    <source>
        <dbReference type="EMBL" id="EQD37391.1"/>
    </source>
</evidence>
<gene>
    <name evidence="2" type="ORF">B1A_17580</name>
</gene>